<dbReference type="EC" id="2.7.13.3" evidence="2"/>
<dbReference type="InterPro" id="IPR036890">
    <property type="entry name" value="HATPase_C_sf"/>
</dbReference>
<evidence type="ECO:0000256" key="3">
    <source>
        <dbReference type="ARBA" id="ARBA00022679"/>
    </source>
</evidence>
<evidence type="ECO:0000256" key="2">
    <source>
        <dbReference type="ARBA" id="ARBA00012438"/>
    </source>
</evidence>
<dbReference type="PRINTS" id="PR00344">
    <property type="entry name" value="BCTRLSENSOR"/>
</dbReference>
<reference evidence="8 9" key="2">
    <citation type="journal article" date="2014" name="PLoS Genet.">
        <title>Phylogenetically driven sequencing of extremely halophilic archaea reveals strategies for static and dynamic osmo-response.</title>
        <authorList>
            <person name="Becker E.A."/>
            <person name="Seitzer P.M."/>
            <person name="Tritt A."/>
            <person name="Larsen D."/>
            <person name="Krusor M."/>
            <person name="Yao A.I."/>
            <person name="Wu D."/>
            <person name="Madern D."/>
            <person name="Eisen J.A."/>
            <person name="Darling A.E."/>
            <person name="Facciotti M.T."/>
        </authorList>
    </citation>
    <scope>NUCLEOTIDE SEQUENCE [LARGE SCALE GENOMIC DNA]</scope>
    <source>
        <strain evidence="9">ATCC 29605 / DSM 3757 / JCM 8879 / NBRC 14742 / NCIMB 2012 / VKM B-1768 / DS2</strain>
    </source>
</reference>
<reference evidence="9" key="1">
    <citation type="submission" date="2012-11" db="EMBL/GenBank/DDBJ databases">
        <authorList>
            <person name="Becker E.A."/>
            <person name="Seitzer P."/>
            <person name="Tritt A."/>
            <person name="Larsen D."/>
            <person name="Yao A."/>
            <person name="Wu D."/>
            <person name="Darling A."/>
            <person name="Eisen J.A."/>
            <person name="Facciotti M.T."/>
        </authorList>
    </citation>
    <scope>NUCLEOTIDE SEQUENCE [LARGE SCALE GENOMIC DNA]</scope>
    <source>
        <strain evidence="9">ATCC 29605 / DSM 3757 / JCM 8879 / NBRC 14742 / NCIMB 2012 / VKM B-1768 / DS2</strain>
    </source>
</reference>
<evidence type="ECO:0000256" key="1">
    <source>
        <dbReference type="ARBA" id="ARBA00000085"/>
    </source>
</evidence>
<evidence type="ECO:0000259" key="7">
    <source>
        <dbReference type="PROSITE" id="PS50109"/>
    </source>
</evidence>
<dbReference type="OrthoDB" id="8127at2157"/>
<dbReference type="PROSITE" id="PS50109">
    <property type="entry name" value="HIS_KIN"/>
    <property type="match status" value="1"/>
</dbReference>
<dbReference type="GO" id="GO:0000160">
    <property type="term" value="P:phosphorelay signal transduction system"/>
    <property type="evidence" value="ECO:0007669"/>
    <property type="project" value="UniProtKB-KW"/>
</dbReference>
<evidence type="ECO:0000256" key="4">
    <source>
        <dbReference type="ARBA" id="ARBA00022777"/>
    </source>
</evidence>
<dbReference type="AlphaFoldDB" id="A0A384KUK0"/>
<sequence>MRNAVEHGSPDESGSADGGQDRVTVTVGALDDGFYVEDDGAGIPPELRSRIFDTGFSTGTAGIGFGLTIASNVVDAHGWTVSVEESTAGGARFEFTGVGAGG</sequence>
<dbReference type="KEGG" id="hvo:HVO_2196"/>
<dbReference type="InterPro" id="IPR004358">
    <property type="entry name" value="Sig_transdc_His_kin-like_C"/>
</dbReference>
<dbReference type="SUPFAM" id="SSF55874">
    <property type="entry name" value="ATPase domain of HSP90 chaperone/DNA topoisomerase II/histidine kinase"/>
    <property type="match status" value="1"/>
</dbReference>
<feature type="compositionally biased region" description="Basic and acidic residues" evidence="6">
    <location>
        <begin position="1"/>
        <end position="10"/>
    </location>
</feature>
<dbReference type="SMART" id="SM00387">
    <property type="entry name" value="HATPase_c"/>
    <property type="match status" value="1"/>
</dbReference>
<dbReference type="GO" id="GO:0004673">
    <property type="term" value="F:protein histidine kinase activity"/>
    <property type="evidence" value="ECO:0007669"/>
    <property type="project" value="UniProtKB-EC"/>
</dbReference>
<dbReference type="InterPro" id="IPR005467">
    <property type="entry name" value="His_kinase_dom"/>
</dbReference>
<accession>A0A384KUK0</accession>
<evidence type="ECO:0000313" key="8">
    <source>
        <dbReference type="EMBL" id="ELY33425.1"/>
    </source>
</evidence>
<dbReference type="CDD" id="cd00075">
    <property type="entry name" value="HATPase"/>
    <property type="match status" value="1"/>
</dbReference>
<proteinExistence type="predicted"/>
<dbReference type="Proteomes" id="UP000011532">
    <property type="component" value="Unassembled WGS sequence"/>
</dbReference>
<feature type="region of interest" description="Disordered" evidence="6">
    <location>
        <begin position="1"/>
        <end position="22"/>
    </location>
</feature>
<keyword evidence="4" id="KW-0418">Kinase</keyword>
<dbReference type="PANTHER" id="PTHR43711">
    <property type="entry name" value="TWO-COMPONENT HISTIDINE KINASE"/>
    <property type="match status" value="1"/>
</dbReference>
<dbReference type="InterPro" id="IPR050736">
    <property type="entry name" value="Sensor_HK_Regulatory"/>
</dbReference>
<dbReference type="Pfam" id="PF02518">
    <property type="entry name" value="HATPase_c"/>
    <property type="match status" value="1"/>
</dbReference>
<dbReference type="EMBL" id="AOHU01000041">
    <property type="protein sequence ID" value="ELY33425.1"/>
    <property type="molecule type" value="Genomic_DNA"/>
</dbReference>
<protein>
    <recommendedName>
        <fullName evidence="2">histidine kinase</fullName>
        <ecNumber evidence="2">2.7.13.3</ecNumber>
    </recommendedName>
</protein>
<gene>
    <name evidence="8" type="ORF">C498_06273</name>
</gene>
<name>A0A384KUK0_HALVD</name>
<comment type="catalytic activity">
    <reaction evidence="1">
        <text>ATP + protein L-histidine = ADP + protein N-phospho-L-histidine.</text>
        <dbReference type="EC" id="2.7.13.3"/>
    </reaction>
</comment>
<dbReference type="InterPro" id="IPR003594">
    <property type="entry name" value="HATPase_dom"/>
</dbReference>
<evidence type="ECO:0000313" key="9">
    <source>
        <dbReference type="Proteomes" id="UP000011532"/>
    </source>
</evidence>
<evidence type="ECO:0000256" key="6">
    <source>
        <dbReference type="SAM" id="MobiDB-lite"/>
    </source>
</evidence>
<comment type="caution">
    <text evidence="8">The sequence shown here is derived from an EMBL/GenBank/DDBJ whole genome shotgun (WGS) entry which is preliminary data.</text>
</comment>
<organism evidence="8 9">
    <name type="scientific">Haloferax volcanii (strain ATCC 29605 / DSM 3757 / JCM 8879 / NBRC 14742 / NCIMB 2012 / VKM B-1768 / DS2)</name>
    <name type="common">Halobacterium volcanii</name>
    <dbReference type="NCBI Taxonomy" id="309800"/>
    <lineage>
        <taxon>Archaea</taxon>
        <taxon>Methanobacteriati</taxon>
        <taxon>Methanobacteriota</taxon>
        <taxon>Stenosarchaea group</taxon>
        <taxon>Halobacteria</taxon>
        <taxon>Halobacteriales</taxon>
        <taxon>Haloferacaceae</taxon>
        <taxon>Haloferax</taxon>
    </lineage>
</organism>
<dbReference type="PANTHER" id="PTHR43711:SF1">
    <property type="entry name" value="HISTIDINE KINASE 1"/>
    <property type="match status" value="1"/>
</dbReference>
<evidence type="ECO:0000256" key="5">
    <source>
        <dbReference type="ARBA" id="ARBA00023012"/>
    </source>
</evidence>
<dbReference type="Gene3D" id="3.30.565.10">
    <property type="entry name" value="Histidine kinase-like ATPase, C-terminal domain"/>
    <property type="match status" value="1"/>
</dbReference>
<keyword evidence="3" id="KW-0808">Transferase</keyword>
<feature type="domain" description="Histidine kinase" evidence="7">
    <location>
        <begin position="1"/>
        <end position="96"/>
    </location>
</feature>
<keyword evidence="5" id="KW-0902">Two-component regulatory system</keyword>